<dbReference type="AlphaFoldDB" id="G7WFW5"/>
<dbReference type="STRING" id="768706.Desor_4038"/>
<sequence length="108" mass="12409">MWNKSALFFMIQVKVPKRFNGTLPVPVWVVKDFFRAAKNLAWVGEILLRRKPQSQDKKVHKHLNWTKGVTPRGLVEVVEIVINDLSKYKGLDLVRVEAGDVTVKISLK</sequence>
<keyword evidence="2" id="KW-1185">Reference proteome</keyword>
<dbReference type="HOGENOM" id="CLU_2192738_0_0_9"/>
<evidence type="ECO:0000313" key="2">
    <source>
        <dbReference type="Proteomes" id="UP000006346"/>
    </source>
</evidence>
<gene>
    <name evidence="1" type="ordered locus">Desor_4038</name>
</gene>
<accession>G7WFW5</accession>
<proteinExistence type="predicted"/>
<dbReference type="Proteomes" id="UP000006346">
    <property type="component" value="Chromosome"/>
</dbReference>
<reference evidence="2" key="1">
    <citation type="submission" date="2011-11" db="EMBL/GenBank/DDBJ databases">
        <title>Complete sequence of Desulfosporosinus orientis DSM 765.</title>
        <authorList>
            <person name="Lucas S."/>
            <person name="Han J."/>
            <person name="Lapidus A."/>
            <person name="Cheng J.-F."/>
            <person name="Goodwin L."/>
            <person name="Pitluck S."/>
            <person name="Peters L."/>
            <person name="Ovchinnikova G."/>
            <person name="Teshima H."/>
            <person name="Detter J.C."/>
            <person name="Han C."/>
            <person name="Tapia R."/>
            <person name="Land M."/>
            <person name="Hauser L."/>
            <person name="Kyrpides N."/>
            <person name="Ivanova N."/>
            <person name="Pagani I."/>
            <person name="Pester M."/>
            <person name="Spring S."/>
            <person name="Ollivier B."/>
            <person name="Rattei T."/>
            <person name="Klenk H.-P."/>
            <person name="Wagner M."/>
            <person name="Loy A."/>
            <person name="Woyke T."/>
        </authorList>
    </citation>
    <scope>NUCLEOTIDE SEQUENCE [LARGE SCALE GENOMIC DNA]</scope>
    <source>
        <strain evidence="2">ATCC 19365 / DSM 765 / NCIMB 8382 / VKM B-1628</strain>
    </source>
</reference>
<name>G7WFW5_DESOD</name>
<protein>
    <submittedName>
        <fullName evidence="1">Uncharacterized protein</fullName>
    </submittedName>
</protein>
<organism evidence="1 2">
    <name type="scientific">Desulfosporosinus orientis (strain ATCC 19365 / DSM 765 / NCIMB 8382 / VKM B-1628 / Singapore I)</name>
    <name type="common">Desulfotomaculum orientis</name>
    <dbReference type="NCBI Taxonomy" id="768706"/>
    <lineage>
        <taxon>Bacteria</taxon>
        <taxon>Bacillati</taxon>
        <taxon>Bacillota</taxon>
        <taxon>Clostridia</taxon>
        <taxon>Eubacteriales</taxon>
        <taxon>Desulfitobacteriaceae</taxon>
        <taxon>Desulfosporosinus</taxon>
    </lineage>
</organism>
<reference evidence="1 2" key="2">
    <citation type="journal article" date="2012" name="J. Bacteriol.">
        <title>Complete genome sequences of Desulfosporosinus orientis DSM765T, Desulfosporosinus youngiae DSM17734T, Desulfosporosinus meridiei DSM13257T, and Desulfosporosinus acidiphilus DSM22704T.</title>
        <authorList>
            <person name="Pester M."/>
            <person name="Brambilla E."/>
            <person name="Alazard D."/>
            <person name="Rattei T."/>
            <person name="Weinmaier T."/>
            <person name="Han J."/>
            <person name="Lucas S."/>
            <person name="Lapidus A."/>
            <person name="Cheng J.F."/>
            <person name="Goodwin L."/>
            <person name="Pitluck S."/>
            <person name="Peters L."/>
            <person name="Ovchinnikova G."/>
            <person name="Teshima H."/>
            <person name="Detter J.C."/>
            <person name="Han C.S."/>
            <person name="Tapia R."/>
            <person name="Land M.L."/>
            <person name="Hauser L."/>
            <person name="Kyrpides N.C."/>
            <person name="Ivanova N.N."/>
            <person name="Pagani I."/>
            <person name="Huntmann M."/>
            <person name="Wei C.L."/>
            <person name="Davenport K.W."/>
            <person name="Daligault H."/>
            <person name="Chain P.S."/>
            <person name="Chen A."/>
            <person name="Mavromatis K."/>
            <person name="Markowitz V."/>
            <person name="Szeto E."/>
            <person name="Mikhailova N."/>
            <person name="Pati A."/>
            <person name="Wagner M."/>
            <person name="Woyke T."/>
            <person name="Ollivier B."/>
            <person name="Klenk H.P."/>
            <person name="Spring S."/>
            <person name="Loy A."/>
        </authorList>
    </citation>
    <scope>NUCLEOTIDE SEQUENCE [LARGE SCALE GENOMIC DNA]</scope>
    <source>
        <strain evidence="2">ATCC 19365 / DSM 765 / NCIMB 8382 / VKM B-1628</strain>
    </source>
</reference>
<evidence type="ECO:0000313" key="1">
    <source>
        <dbReference type="EMBL" id="AET69480.1"/>
    </source>
</evidence>
<dbReference type="EMBL" id="CP003108">
    <property type="protein sequence ID" value="AET69480.1"/>
    <property type="molecule type" value="Genomic_DNA"/>
</dbReference>
<dbReference type="KEGG" id="dor:Desor_4038"/>